<evidence type="ECO:0000313" key="2">
    <source>
        <dbReference type="Proteomes" id="UP001218218"/>
    </source>
</evidence>
<gene>
    <name evidence="1" type="ORF">DFH08DRAFT_879712</name>
</gene>
<name>A0AAD7EKT8_9AGAR</name>
<protein>
    <submittedName>
        <fullName evidence="1">Uncharacterized protein</fullName>
    </submittedName>
</protein>
<comment type="caution">
    <text evidence="1">The sequence shown here is derived from an EMBL/GenBank/DDBJ whole genome shotgun (WGS) entry which is preliminary data.</text>
</comment>
<accession>A0AAD7EKT8</accession>
<evidence type="ECO:0000313" key="1">
    <source>
        <dbReference type="EMBL" id="KAJ7334941.1"/>
    </source>
</evidence>
<reference evidence="1" key="1">
    <citation type="submission" date="2023-03" db="EMBL/GenBank/DDBJ databases">
        <title>Massive genome expansion in bonnet fungi (Mycena s.s.) driven by repeated elements and novel gene families across ecological guilds.</title>
        <authorList>
            <consortium name="Lawrence Berkeley National Laboratory"/>
            <person name="Harder C.B."/>
            <person name="Miyauchi S."/>
            <person name="Viragh M."/>
            <person name="Kuo A."/>
            <person name="Thoen E."/>
            <person name="Andreopoulos B."/>
            <person name="Lu D."/>
            <person name="Skrede I."/>
            <person name="Drula E."/>
            <person name="Henrissat B."/>
            <person name="Morin E."/>
            <person name="Kohler A."/>
            <person name="Barry K."/>
            <person name="LaButti K."/>
            <person name="Morin E."/>
            <person name="Salamov A."/>
            <person name="Lipzen A."/>
            <person name="Mereny Z."/>
            <person name="Hegedus B."/>
            <person name="Baldrian P."/>
            <person name="Stursova M."/>
            <person name="Weitz H."/>
            <person name="Taylor A."/>
            <person name="Grigoriev I.V."/>
            <person name="Nagy L.G."/>
            <person name="Martin F."/>
            <person name="Kauserud H."/>
        </authorList>
    </citation>
    <scope>NUCLEOTIDE SEQUENCE</scope>
    <source>
        <strain evidence="1">CBHHK002</strain>
    </source>
</reference>
<keyword evidence="2" id="KW-1185">Reference proteome</keyword>
<dbReference type="EMBL" id="JARIHO010000032">
    <property type="protein sequence ID" value="KAJ7334941.1"/>
    <property type="molecule type" value="Genomic_DNA"/>
</dbReference>
<dbReference type="AlphaFoldDB" id="A0AAD7EKT8"/>
<dbReference type="Proteomes" id="UP001218218">
    <property type="component" value="Unassembled WGS sequence"/>
</dbReference>
<proteinExistence type="predicted"/>
<organism evidence="1 2">
    <name type="scientific">Mycena albidolilacea</name>
    <dbReference type="NCBI Taxonomy" id="1033008"/>
    <lineage>
        <taxon>Eukaryota</taxon>
        <taxon>Fungi</taxon>
        <taxon>Dikarya</taxon>
        <taxon>Basidiomycota</taxon>
        <taxon>Agaricomycotina</taxon>
        <taxon>Agaricomycetes</taxon>
        <taxon>Agaricomycetidae</taxon>
        <taxon>Agaricales</taxon>
        <taxon>Marasmiineae</taxon>
        <taxon>Mycenaceae</taxon>
        <taxon>Mycena</taxon>
    </lineage>
</organism>
<sequence>MDRRIRMGQPYYFLSEHLLLGCPLERPYLRLQASVALHLQLLVGACTGTRFPTRSRQRRRVHVEAVVYSLLHCVANGVCHFSKIFLDLNPSPGATRALHLSCVLVDCMKGRVQIRPTPLQPRIPVEKLFIIECQPYPTDWPLQDWCSQNRRRTCGDER</sequence>